<dbReference type="SMART" id="SM00248">
    <property type="entry name" value="ANK"/>
    <property type="match status" value="7"/>
</dbReference>
<feature type="repeat" description="ANK" evidence="3">
    <location>
        <begin position="447"/>
        <end position="479"/>
    </location>
</feature>
<keyword evidence="2 3" id="KW-0040">ANK repeat</keyword>
<feature type="domain" description="Novel STAND NTPase 3" evidence="4">
    <location>
        <begin position="19"/>
        <end position="168"/>
    </location>
</feature>
<proteinExistence type="predicted"/>
<dbReference type="InterPro" id="IPR036770">
    <property type="entry name" value="Ankyrin_rpt-contain_sf"/>
</dbReference>
<evidence type="ECO:0000256" key="1">
    <source>
        <dbReference type="ARBA" id="ARBA00022737"/>
    </source>
</evidence>
<dbReference type="Proteomes" id="UP000005408">
    <property type="component" value="Unassembled WGS sequence"/>
</dbReference>
<feature type="repeat" description="ANK" evidence="3">
    <location>
        <begin position="513"/>
        <end position="545"/>
    </location>
</feature>
<protein>
    <recommendedName>
        <fullName evidence="4">Novel STAND NTPase 3 domain-containing protein</fullName>
    </recommendedName>
</protein>
<dbReference type="InterPro" id="IPR049050">
    <property type="entry name" value="nSTAND3"/>
</dbReference>
<dbReference type="PROSITE" id="PS50297">
    <property type="entry name" value="ANK_REP_REGION"/>
    <property type="match status" value="5"/>
</dbReference>
<sequence length="644" mass="73010">MPIVAQDIFEEWQEEDKFFVPTKASEQVENKTKHQLLVTVAGKSGSGKSAIIHHIALKYREMGWAVTPVMSVKRFFMVWPAINKTLVVINDPIGKESFDELLYNSWQRCEEVLTSNLKEVKFLMTCRKNVLDHSRVKGIISDKSNIVDIDCDQYKLTDDEKRQILNRYTSNMNLSEKECAEIIETEFYFPLLCKLYSSKNKCQIKGVRFFREPSICLIEEISGYRQTIKEKYCALFLLTLFNNGLCINDLPANDLSENKFKRALKLCGMAKNTSPEAIGNNLESLKGFLVKKIGDTYHFYHDLVLEVVFDIFGRHFLAEIIEYSDIGFLRGIVTLNVCCNGSTILVDIFLKDHVDEYLMEKWDVFYPIHIASVFHNAKVLTKLIQFDVDVNLQTENESSWTPLSLAIVNETQKVDEFNHGNSRKMLCLSTIDLLVKKGADINLSCNYGNTALNISCCNGQDSIAQFLLDHGADIKLGDIEGYSPLHNAAQNGHDSTVKLLLKNGADFNSYNKYGFNPLYKAIQKGHYRVVKVLLNHGADINLCSKYGDTPLDIAASQKHDSTLQLLLDQGANVNSFCKGTVPLAKACQKGHYEIVQLLLHKGANINICGEDGRYKKDMIELYKYCLIEELTQIYVANTVIPLLL</sequence>
<evidence type="ECO:0000256" key="2">
    <source>
        <dbReference type="ARBA" id="ARBA00023043"/>
    </source>
</evidence>
<keyword evidence="1" id="KW-0677">Repeat</keyword>
<evidence type="ECO:0000256" key="3">
    <source>
        <dbReference type="PROSITE-ProRule" id="PRU00023"/>
    </source>
</evidence>
<dbReference type="SUPFAM" id="SSF52540">
    <property type="entry name" value="P-loop containing nucleoside triphosphate hydrolases"/>
    <property type="match status" value="1"/>
</dbReference>
<feature type="repeat" description="ANK" evidence="3">
    <location>
        <begin position="480"/>
        <end position="512"/>
    </location>
</feature>
<feature type="repeat" description="ANK" evidence="3">
    <location>
        <begin position="546"/>
        <end position="578"/>
    </location>
</feature>
<evidence type="ECO:0000259" key="4">
    <source>
        <dbReference type="Pfam" id="PF20720"/>
    </source>
</evidence>
<dbReference type="InterPro" id="IPR027417">
    <property type="entry name" value="P-loop_NTPase"/>
</dbReference>
<organism evidence="5 6">
    <name type="scientific">Magallana gigas</name>
    <name type="common">Pacific oyster</name>
    <name type="synonym">Crassostrea gigas</name>
    <dbReference type="NCBI Taxonomy" id="29159"/>
    <lineage>
        <taxon>Eukaryota</taxon>
        <taxon>Metazoa</taxon>
        <taxon>Spiralia</taxon>
        <taxon>Lophotrochozoa</taxon>
        <taxon>Mollusca</taxon>
        <taxon>Bivalvia</taxon>
        <taxon>Autobranchia</taxon>
        <taxon>Pteriomorphia</taxon>
        <taxon>Ostreida</taxon>
        <taxon>Ostreoidea</taxon>
        <taxon>Ostreidae</taxon>
        <taxon>Magallana</taxon>
    </lineage>
</organism>
<dbReference type="Gene3D" id="1.25.40.20">
    <property type="entry name" value="Ankyrin repeat-containing domain"/>
    <property type="match status" value="1"/>
</dbReference>
<name>A0A8W8IJD4_MAGGI</name>
<keyword evidence="6" id="KW-1185">Reference proteome</keyword>
<evidence type="ECO:0000313" key="6">
    <source>
        <dbReference type="Proteomes" id="UP000005408"/>
    </source>
</evidence>
<evidence type="ECO:0000313" key="5">
    <source>
        <dbReference type="EnsemblMetazoa" id="G14306.1:cds"/>
    </source>
</evidence>
<accession>A0A8W8IJD4</accession>
<reference evidence="5" key="1">
    <citation type="submission" date="2022-08" db="UniProtKB">
        <authorList>
            <consortium name="EnsemblMetazoa"/>
        </authorList>
    </citation>
    <scope>IDENTIFICATION</scope>
    <source>
        <strain evidence="5">05x7-T-G4-1.051#20</strain>
    </source>
</reference>
<dbReference type="Pfam" id="PF20720">
    <property type="entry name" value="nSTAND3"/>
    <property type="match status" value="1"/>
</dbReference>
<dbReference type="Pfam" id="PF13637">
    <property type="entry name" value="Ank_4"/>
    <property type="match status" value="1"/>
</dbReference>
<dbReference type="InterPro" id="IPR002110">
    <property type="entry name" value="Ankyrin_rpt"/>
</dbReference>
<dbReference type="PANTHER" id="PTHR24126">
    <property type="entry name" value="ANKYRIN REPEAT, PH AND SEC7 DOMAIN CONTAINING PROTEIN SECG-RELATED"/>
    <property type="match status" value="1"/>
</dbReference>
<dbReference type="EnsemblMetazoa" id="G14306.1">
    <property type="protein sequence ID" value="G14306.1:cds"/>
    <property type="gene ID" value="G14306"/>
</dbReference>
<feature type="repeat" description="ANK" evidence="3">
    <location>
        <begin position="578"/>
        <end position="610"/>
    </location>
</feature>
<dbReference type="AlphaFoldDB" id="A0A8W8IJD4"/>
<dbReference type="Pfam" id="PF12796">
    <property type="entry name" value="Ank_2"/>
    <property type="match status" value="2"/>
</dbReference>
<dbReference type="PRINTS" id="PR01415">
    <property type="entry name" value="ANKYRIN"/>
</dbReference>
<dbReference type="PROSITE" id="PS50088">
    <property type="entry name" value="ANK_REPEAT"/>
    <property type="match status" value="5"/>
</dbReference>
<dbReference type="SUPFAM" id="SSF48403">
    <property type="entry name" value="Ankyrin repeat"/>
    <property type="match status" value="1"/>
</dbReference>